<sequence>MSMPIVTLSSSSNTSPPENTEKSRDPSFSSYLNGAEESFVLKLRSTSTHCLDSTVTPYDHIFPGKSKTKDTEIDVFDAKKYFDGSLNHHQLNKDDPLEVSAMEKLPRVKTPSIRSESSWNSRNALLHGVPKNQHPVKTEKKSFFTRIGCNCSCSDENSVKINDYSGENCSRKTRPISENSKQGVTFDDPENDFRFSFPVFNPGTEKMQVQEDDSTFVLDEWKNSLSLEKQLSMLTWNSISPGLSQEIKIPSNASNGSDTDASSELFEIENLSKGCYAPSEASIEWSVVTASVVDFSVLSDSEELRSIATTTGRPRKVGPVKGHSSILSGCKSQKAVRVAGDEQRANDLNPRRRVNSESFNQRTTFHEGRIGRQ</sequence>
<dbReference type="GO" id="GO:0009638">
    <property type="term" value="P:phototropism"/>
    <property type="evidence" value="ECO:0007669"/>
    <property type="project" value="InterPro"/>
</dbReference>
<proteinExistence type="predicted"/>
<gene>
    <name evidence="2" type="ORF">BUALT_Bualt05G0148600</name>
</gene>
<name>A0AAV6XSI2_9LAMI</name>
<organism evidence="2 3">
    <name type="scientific">Buddleja alternifolia</name>
    <dbReference type="NCBI Taxonomy" id="168488"/>
    <lineage>
        <taxon>Eukaryota</taxon>
        <taxon>Viridiplantae</taxon>
        <taxon>Streptophyta</taxon>
        <taxon>Embryophyta</taxon>
        <taxon>Tracheophyta</taxon>
        <taxon>Spermatophyta</taxon>
        <taxon>Magnoliopsida</taxon>
        <taxon>eudicotyledons</taxon>
        <taxon>Gunneridae</taxon>
        <taxon>Pentapetalae</taxon>
        <taxon>asterids</taxon>
        <taxon>lamiids</taxon>
        <taxon>Lamiales</taxon>
        <taxon>Scrophulariaceae</taxon>
        <taxon>Buddlejeae</taxon>
        <taxon>Buddleja</taxon>
    </lineage>
</organism>
<feature type="compositionally biased region" description="Basic and acidic residues" evidence="1">
    <location>
        <begin position="364"/>
        <end position="373"/>
    </location>
</feature>
<dbReference type="PANTHER" id="PTHR33781:SF4">
    <property type="entry name" value="PROTEIN PHYTOCHROME KINASE SUBSTRATE 1"/>
    <property type="match status" value="1"/>
</dbReference>
<feature type="region of interest" description="Disordered" evidence="1">
    <location>
        <begin position="338"/>
        <end position="373"/>
    </location>
</feature>
<evidence type="ECO:0000256" key="1">
    <source>
        <dbReference type="SAM" id="MobiDB-lite"/>
    </source>
</evidence>
<dbReference type="AlphaFoldDB" id="A0AAV6XSI2"/>
<evidence type="ECO:0000313" key="2">
    <source>
        <dbReference type="EMBL" id="KAG8383092.1"/>
    </source>
</evidence>
<dbReference type="PANTHER" id="PTHR33781">
    <property type="entry name" value="PROTEIN PHYTOCHROME KINASE SUBSTRATE 1-RELATED"/>
    <property type="match status" value="1"/>
</dbReference>
<evidence type="ECO:0000313" key="3">
    <source>
        <dbReference type="Proteomes" id="UP000826271"/>
    </source>
</evidence>
<evidence type="ECO:0008006" key="4">
    <source>
        <dbReference type="Google" id="ProtNLM"/>
    </source>
</evidence>
<accession>A0AAV6XSI2</accession>
<comment type="caution">
    <text evidence="2">The sequence shown here is derived from an EMBL/GenBank/DDBJ whole genome shotgun (WGS) entry which is preliminary data.</text>
</comment>
<feature type="region of interest" description="Disordered" evidence="1">
    <location>
        <begin position="1"/>
        <end position="30"/>
    </location>
</feature>
<dbReference type="InterPro" id="IPR039615">
    <property type="entry name" value="PKS"/>
</dbReference>
<feature type="compositionally biased region" description="Low complexity" evidence="1">
    <location>
        <begin position="9"/>
        <end position="18"/>
    </location>
</feature>
<dbReference type="Proteomes" id="UP000826271">
    <property type="component" value="Unassembled WGS sequence"/>
</dbReference>
<keyword evidence="3" id="KW-1185">Reference proteome</keyword>
<dbReference type="EMBL" id="WHWC01000005">
    <property type="protein sequence ID" value="KAG8383092.1"/>
    <property type="molecule type" value="Genomic_DNA"/>
</dbReference>
<reference evidence="2" key="1">
    <citation type="submission" date="2019-10" db="EMBL/GenBank/DDBJ databases">
        <authorList>
            <person name="Zhang R."/>
            <person name="Pan Y."/>
            <person name="Wang J."/>
            <person name="Ma R."/>
            <person name="Yu S."/>
        </authorList>
    </citation>
    <scope>NUCLEOTIDE SEQUENCE</scope>
    <source>
        <strain evidence="2">LA-IB0</strain>
        <tissue evidence="2">Leaf</tissue>
    </source>
</reference>
<protein>
    <recommendedName>
        <fullName evidence="4">Phytochrome kinase substrate 1</fullName>
    </recommendedName>
</protein>